<accession>A0ABM8UCL5</accession>
<organism evidence="4 5">
    <name type="scientific">Novilysobacter luteus</name>
    <dbReference type="NCBI Taxonomy" id="2822368"/>
    <lineage>
        <taxon>Bacteria</taxon>
        <taxon>Pseudomonadati</taxon>
        <taxon>Pseudomonadota</taxon>
        <taxon>Gammaproteobacteria</taxon>
        <taxon>Lysobacterales</taxon>
        <taxon>Lysobacteraceae</taxon>
        <taxon>Novilysobacter</taxon>
    </lineage>
</organism>
<feature type="domain" description="DUF5671" evidence="3">
    <location>
        <begin position="66"/>
        <end position="201"/>
    </location>
</feature>
<dbReference type="InterPro" id="IPR043728">
    <property type="entry name" value="DUF5671"/>
</dbReference>
<feature type="transmembrane region" description="Helical" evidence="2">
    <location>
        <begin position="236"/>
        <end position="256"/>
    </location>
</feature>
<evidence type="ECO:0000259" key="3">
    <source>
        <dbReference type="Pfam" id="PF18920"/>
    </source>
</evidence>
<feature type="transmembrane region" description="Helical" evidence="2">
    <location>
        <begin position="152"/>
        <end position="173"/>
    </location>
</feature>
<proteinExistence type="predicted"/>
<name>A0ABM8UCL5_9GAMM</name>
<reference evidence="4 5" key="1">
    <citation type="submission" date="2021-04" db="EMBL/GenBank/DDBJ databases">
        <authorList>
            <person name="Rodrigo-Torres L."/>
            <person name="Arahal R. D."/>
            <person name="Lucena T."/>
        </authorList>
    </citation>
    <scope>NUCLEOTIDE SEQUENCE [LARGE SCALE GENOMIC DNA]</scope>
    <source>
        <strain evidence="4 5">CECT 30171</strain>
    </source>
</reference>
<evidence type="ECO:0000313" key="4">
    <source>
        <dbReference type="EMBL" id="CAG4968916.1"/>
    </source>
</evidence>
<feature type="transmembrane region" description="Helical" evidence="2">
    <location>
        <begin position="185"/>
        <end position="204"/>
    </location>
</feature>
<sequence length="375" mass="40894">MAAATQELELFVREALGRGASREAVEAALASAGWAPEQVRSVLAGYADIDFPVPVPRPQPYLSPRDAFLYLLLFAALYLSAWHLGSLLFDLINHAFPDAADAAWMVDGRMQSMRWSVASLVIAMPVFLFVARLLAREERANPARRLSAVRRWLTYLTLFVAATVLICDLIALVYNVLGGEITVRFLLKVLVVGVLAGTVFGFYLGDLRREEQVRTGEAEQPQPAPARRAGPGGRTLALAAVAVAAATVAVSVYLIGSPTTQREVRIDQRRVHELQQIGQLVELYAREHGTLPTDLATLAGQPGQRMATADPASGQAYRYEPVGERQYRLCATFSTDTAQPQAPIGRAPSADSADWNHPAGPHCFERRLDPAVRPD</sequence>
<feature type="compositionally biased region" description="Basic and acidic residues" evidence="1">
    <location>
        <begin position="363"/>
        <end position="375"/>
    </location>
</feature>
<feature type="transmembrane region" description="Helical" evidence="2">
    <location>
        <begin position="112"/>
        <end position="131"/>
    </location>
</feature>
<dbReference type="Proteomes" id="UP000680116">
    <property type="component" value="Chromosome"/>
</dbReference>
<gene>
    <name evidence="4" type="ORF">LYB30171_00380</name>
</gene>
<evidence type="ECO:0000256" key="2">
    <source>
        <dbReference type="SAM" id="Phobius"/>
    </source>
</evidence>
<feature type="transmembrane region" description="Helical" evidence="2">
    <location>
        <begin position="67"/>
        <end position="92"/>
    </location>
</feature>
<evidence type="ECO:0000313" key="5">
    <source>
        <dbReference type="Proteomes" id="UP000680116"/>
    </source>
</evidence>
<protein>
    <recommendedName>
        <fullName evidence="3">DUF5671 domain-containing protein</fullName>
    </recommendedName>
</protein>
<feature type="region of interest" description="Disordered" evidence="1">
    <location>
        <begin position="338"/>
        <end position="375"/>
    </location>
</feature>
<evidence type="ECO:0000256" key="1">
    <source>
        <dbReference type="SAM" id="MobiDB-lite"/>
    </source>
</evidence>
<keyword evidence="2" id="KW-0812">Transmembrane</keyword>
<keyword evidence="2" id="KW-0472">Membrane</keyword>
<keyword evidence="2" id="KW-1133">Transmembrane helix</keyword>
<keyword evidence="5" id="KW-1185">Reference proteome</keyword>
<dbReference type="EMBL" id="OU015430">
    <property type="protein sequence ID" value="CAG4968916.1"/>
    <property type="molecule type" value="Genomic_DNA"/>
</dbReference>
<dbReference type="RefSeq" id="WP_215219397.1">
    <property type="nucleotide sequence ID" value="NZ_OU015430.1"/>
</dbReference>
<dbReference type="Pfam" id="PF18920">
    <property type="entry name" value="DUF5671"/>
    <property type="match status" value="1"/>
</dbReference>